<evidence type="ECO:0000313" key="4">
    <source>
        <dbReference type="EMBL" id="PRW33096.1"/>
    </source>
</evidence>
<comment type="subcellular location">
    <subcellularLocation>
        <location evidence="1">Cytoplasm</location>
        <location evidence="1">Cytoskeleton</location>
        <location evidence="1">Cilium axoneme</location>
    </subcellularLocation>
</comment>
<dbReference type="EMBL" id="LHPG02000017">
    <property type="protein sequence ID" value="PRW33096.1"/>
    <property type="molecule type" value="Genomic_DNA"/>
</dbReference>
<dbReference type="InterPro" id="IPR032675">
    <property type="entry name" value="LRR_dom_sf"/>
</dbReference>
<feature type="transmembrane region" description="Helical" evidence="2">
    <location>
        <begin position="683"/>
        <end position="706"/>
    </location>
</feature>
<feature type="transmembrane region" description="Helical" evidence="2">
    <location>
        <begin position="732"/>
        <end position="750"/>
    </location>
</feature>
<accession>A0A2P6TG57</accession>
<feature type="transmembrane region" description="Helical" evidence="2">
    <location>
        <begin position="798"/>
        <end position="819"/>
    </location>
</feature>
<dbReference type="InterPro" id="IPR036047">
    <property type="entry name" value="F-box-like_dom_sf"/>
</dbReference>
<protein>
    <submittedName>
        <fullName evidence="4">Solute carrier family 35 member F6</fullName>
    </submittedName>
</protein>
<keyword evidence="2" id="KW-0812">Transmembrane</keyword>
<dbReference type="Pfam" id="PF12937">
    <property type="entry name" value="F-box-like"/>
    <property type="match status" value="1"/>
</dbReference>
<dbReference type="AlphaFoldDB" id="A0A2P6TG57"/>
<dbReference type="SUPFAM" id="SSF52047">
    <property type="entry name" value="RNI-like"/>
    <property type="match status" value="1"/>
</dbReference>
<evidence type="ECO:0000256" key="2">
    <source>
        <dbReference type="SAM" id="Phobius"/>
    </source>
</evidence>
<feature type="transmembrane region" description="Helical" evidence="2">
    <location>
        <begin position="770"/>
        <end position="786"/>
    </location>
</feature>
<dbReference type="GO" id="GO:0016020">
    <property type="term" value="C:membrane"/>
    <property type="evidence" value="ECO:0007669"/>
    <property type="project" value="TreeGrafter"/>
</dbReference>
<reference evidence="4 5" key="1">
    <citation type="journal article" date="2018" name="Plant J.">
        <title>Genome sequences of Chlorella sorokiniana UTEX 1602 and Micractinium conductrix SAG 241.80: implications to maltose excretion by a green alga.</title>
        <authorList>
            <person name="Arriola M.B."/>
            <person name="Velmurugan N."/>
            <person name="Zhang Y."/>
            <person name="Plunkett M.H."/>
            <person name="Hondzo H."/>
            <person name="Barney B.M."/>
        </authorList>
    </citation>
    <scope>NUCLEOTIDE SEQUENCE [LARGE SCALE GENOMIC DNA]</scope>
    <source>
        <strain evidence="5">UTEX 1602</strain>
    </source>
</reference>
<feature type="transmembrane region" description="Helical" evidence="2">
    <location>
        <begin position="579"/>
        <end position="608"/>
    </location>
</feature>
<organism evidence="4 5">
    <name type="scientific">Chlorella sorokiniana</name>
    <name type="common">Freshwater green alga</name>
    <dbReference type="NCBI Taxonomy" id="3076"/>
    <lineage>
        <taxon>Eukaryota</taxon>
        <taxon>Viridiplantae</taxon>
        <taxon>Chlorophyta</taxon>
        <taxon>core chlorophytes</taxon>
        <taxon>Trebouxiophyceae</taxon>
        <taxon>Chlorellales</taxon>
        <taxon>Chlorellaceae</taxon>
        <taxon>Chlorella clade</taxon>
        <taxon>Chlorella</taxon>
    </lineage>
</organism>
<dbReference type="InterPro" id="IPR001810">
    <property type="entry name" value="F-box_dom"/>
</dbReference>
<keyword evidence="2" id="KW-1133">Transmembrane helix</keyword>
<keyword evidence="2" id="KW-0472">Membrane</keyword>
<comment type="caution">
    <text evidence="4">The sequence shown here is derived from an EMBL/GenBank/DDBJ whole genome shotgun (WGS) entry which is preliminary data.</text>
</comment>
<feature type="transmembrane region" description="Helical" evidence="2">
    <location>
        <begin position="620"/>
        <end position="638"/>
    </location>
</feature>
<dbReference type="PROSITE" id="PS50181">
    <property type="entry name" value="FBOX"/>
    <property type="match status" value="1"/>
</dbReference>
<dbReference type="Proteomes" id="UP000239899">
    <property type="component" value="Unassembled WGS sequence"/>
</dbReference>
<keyword evidence="5" id="KW-1185">Reference proteome</keyword>
<feature type="domain" description="F-box" evidence="3">
    <location>
        <begin position="16"/>
        <end position="64"/>
    </location>
</feature>
<proteinExistence type="predicted"/>
<evidence type="ECO:0000313" key="5">
    <source>
        <dbReference type="Proteomes" id="UP000239899"/>
    </source>
</evidence>
<dbReference type="Gene3D" id="3.80.10.10">
    <property type="entry name" value="Ribonuclease Inhibitor"/>
    <property type="match status" value="2"/>
</dbReference>
<dbReference type="SUPFAM" id="SSF103481">
    <property type="entry name" value="Multidrug resistance efflux transporter EmrE"/>
    <property type="match status" value="1"/>
</dbReference>
<evidence type="ECO:0000256" key="1">
    <source>
        <dbReference type="ARBA" id="ARBA00004430"/>
    </source>
</evidence>
<gene>
    <name evidence="4" type="ORF">C2E21_7938</name>
</gene>
<dbReference type="SUPFAM" id="SSF81383">
    <property type="entry name" value="F-box domain"/>
    <property type="match status" value="1"/>
</dbReference>
<evidence type="ECO:0000259" key="3">
    <source>
        <dbReference type="PROSITE" id="PS50181"/>
    </source>
</evidence>
<dbReference type="OrthoDB" id="300580at2759"/>
<sequence length="846" mass="89907">MEAAGLPQPVWDVSAVSSLDDLPDQLLGHIFALAGLKGLLPSALLVCKRWQAVLYATPALWRRLELEAPNIPAEAAARWAAWEAALDRLLRRVSGVVAAARLASRSRRDAHWVSNTLHQLQPATVTDVSILAYQLPPSVAALEPLRRLTQLSSLQLNCEGVRPAESDPLAGLARLLPALPLRRLQLDARGLPPGIVSALVQLSSLSELHLVSRAGRLPDLHHLTALAQLRQLHVEDRGGHHSIQPPQLPAPANFEQLEQYSFHSLLGKCLLLGGLMLEGIRFSCTSNGMGAGLPGAAQGTLNLTGARVLPPREQSGWQPWLPSAVPRSKQLHSFGLLACGFGLPGAASSLLGPQQWAQLRELCLQDCCGPTDMDGVVAELLAAAPQLTQLKLVLSGAGDPAHAIRLHTFPAAIFSHPSLTKAEVLSVFEEDWDSLHLPPLPDPRLEVLHVVGFRRLPPTLAAVTSLTELRLGSTRPFRLGKSGLAALQQLPRLAMLALPPLSGLHRLSAAAKAHWLCASGPEMSSQGNGKLSARLGGAALVVTGSGSTLLSKSLYGVRAPRMADGRPKLFRKPLANTTLMFFGMALLLPLMLRGSEIVFTALLAVVFLRRRLTRRHAGGPALVVMGIAVVGAAGLLAHPQVAPSDVSRRHAFAGMVITVLSEALHAAQIVVEDHYLSNLHLEPLTVVGVEGVLGVATMLGLVLPLAQHLPGADGKGLHEDTWDSLYMLRHSGQLRAVALSYVAVAGAFNLSGMMMTDSVGAVYRTMLESLRMLSVWVLDLVIWYTLDGEDHRFGEPWTVASWLQAAGFALLVAGTALYANAGLPHSSNSSADPVAAQAAAGSGSAA</sequence>
<name>A0A2P6TG57_CHLSO</name>
<feature type="transmembrane region" description="Helical" evidence="2">
    <location>
        <begin position="650"/>
        <end position="671"/>
    </location>
</feature>
<dbReference type="InterPro" id="IPR037185">
    <property type="entry name" value="EmrE-like"/>
</dbReference>
<dbReference type="GO" id="GO:0005930">
    <property type="term" value="C:axoneme"/>
    <property type="evidence" value="ECO:0007669"/>
    <property type="project" value="UniProtKB-SubCell"/>
</dbReference>
<dbReference type="PANTHER" id="PTHR13146">
    <property type="match status" value="1"/>
</dbReference>
<dbReference type="PANTHER" id="PTHR13146:SF3">
    <property type="entry name" value="EAMA DOMAIN-CONTAINING PROTEIN"/>
    <property type="match status" value="1"/>
</dbReference>